<feature type="coiled-coil region" evidence="8">
    <location>
        <begin position="41"/>
        <end position="295"/>
    </location>
</feature>
<evidence type="ECO:0000256" key="7">
    <source>
        <dbReference type="ARBA" id="ARBA00023306"/>
    </source>
</evidence>
<evidence type="ECO:0000256" key="8">
    <source>
        <dbReference type="SAM" id="Coils"/>
    </source>
</evidence>
<dbReference type="EMBL" id="JBFMKM010000001">
    <property type="protein sequence ID" value="KAL1311526.1"/>
    <property type="molecule type" value="Genomic_DNA"/>
</dbReference>
<comment type="similarity">
    <text evidence="2">Belongs to the MAD1 family.</text>
</comment>
<evidence type="ECO:0000256" key="5">
    <source>
        <dbReference type="ARBA" id="ARBA00022776"/>
    </source>
</evidence>
<protein>
    <recommendedName>
        <fullName evidence="3">Spindle assembly checkpoint component MAD1</fullName>
    </recommendedName>
</protein>
<keyword evidence="4" id="KW-0132">Cell division</keyword>
<keyword evidence="6" id="KW-0539">Nucleus</keyword>
<dbReference type="Proteomes" id="UP001562354">
    <property type="component" value="Unassembled WGS sequence"/>
</dbReference>
<dbReference type="InterPro" id="IPR008672">
    <property type="entry name" value="Mad1"/>
</dbReference>
<feature type="region of interest" description="Disordered" evidence="9">
    <location>
        <begin position="1"/>
        <end position="24"/>
    </location>
</feature>
<evidence type="ECO:0000313" key="10">
    <source>
        <dbReference type="EMBL" id="KAL1311526.1"/>
    </source>
</evidence>
<name>A0ABR3PPP4_9PEZI</name>
<keyword evidence="8" id="KW-0175">Coiled coil</keyword>
<dbReference type="SUPFAM" id="SSF75704">
    <property type="entry name" value="Mitotic arrest deficient-like 1, Mad1"/>
    <property type="match status" value="1"/>
</dbReference>
<evidence type="ECO:0000313" key="11">
    <source>
        <dbReference type="Proteomes" id="UP001562354"/>
    </source>
</evidence>
<evidence type="ECO:0000256" key="4">
    <source>
        <dbReference type="ARBA" id="ARBA00022618"/>
    </source>
</evidence>
<sequence length="719" mass="81743">MSKFQPTYDFLAGDSPPPRQQPLRETFRQSIATTVRPDIANESLRAQLNTLQYELDSLKQEKELATLEHQSEIREIEYRAEADFKRAQAAESSANAATKKAEALVRELQEAESRATNEKIGLERRIRTLQEDTQNLREELEDVETQLSSAERQHKHGFSDLEARHTALQASFEEAQRDLDSKVNALQSTQQRLSQREVEVGTLENEILRLKAQTGDADTLSVIKRELSDQVAHIRNLESTNQKQLSELKQLRKTHKSVEIVEEEKRVLESKVRIMADLRKELAEAQLQQQILEDEKRSWTSYLESQAAGNEDMKYDSPQDLAKAFVAERFERLSLMERLGAIEPELAVKDDSIRTLEDDKAQLNAELIKLKTTSNSSSSTAAPTDNKALARLQRQKNLAVKEVEYLRAQMKALEDEQIEFDPETVDEEAKKRAQELESIIDQYRAEVETLQADLTKLEANPPTATPPTATPAAAPTLKRAHEEDSDERLGELRRKMRSLNNDLSQLQTRNATLEAELQANVSQLKALRESSKTRVLEFRDNPTAQTERIKMKTLSILKEENKALLDQLEGRPNGTKVVPISTLDNVREQMAELEATIAQRDKKQKRLKDIWTAKFLEFAEAVASVLGWRVVFQPNGRFKVTSVLYPTHLSDDGEEEENSILFDGEKGTMKVSGGEKSVFANEIRPLIEFWVDGRKEIPCFLAACTLEFYDRTTRAADAT</sequence>
<proteinExistence type="inferred from homology"/>
<feature type="region of interest" description="Disordered" evidence="9">
    <location>
        <begin position="458"/>
        <end position="487"/>
    </location>
</feature>
<dbReference type="Pfam" id="PF05557">
    <property type="entry name" value="MAD"/>
    <property type="match status" value="1"/>
</dbReference>
<accession>A0ABR3PPP4</accession>
<organism evidence="10 11">
    <name type="scientific">Neodothiora populina</name>
    <dbReference type="NCBI Taxonomy" id="2781224"/>
    <lineage>
        <taxon>Eukaryota</taxon>
        <taxon>Fungi</taxon>
        <taxon>Dikarya</taxon>
        <taxon>Ascomycota</taxon>
        <taxon>Pezizomycotina</taxon>
        <taxon>Dothideomycetes</taxon>
        <taxon>Dothideomycetidae</taxon>
        <taxon>Dothideales</taxon>
        <taxon>Dothioraceae</taxon>
        <taxon>Neodothiora</taxon>
    </lineage>
</organism>
<comment type="subcellular location">
    <subcellularLocation>
        <location evidence="1">Nucleus</location>
    </subcellularLocation>
</comment>
<dbReference type="RefSeq" id="XP_069204375.1">
    <property type="nucleotide sequence ID" value="XM_069340857.1"/>
</dbReference>
<evidence type="ECO:0000256" key="6">
    <source>
        <dbReference type="ARBA" id="ARBA00023242"/>
    </source>
</evidence>
<dbReference type="Gene3D" id="3.30.457.60">
    <property type="match status" value="1"/>
</dbReference>
<gene>
    <name evidence="10" type="ORF">AAFC00_001647</name>
</gene>
<dbReference type="Gene3D" id="6.10.250.90">
    <property type="match status" value="1"/>
</dbReference>
<dbReference type="PANTHER" id="PTHR23168:SF0">
    <property type="entry name" value="MITOTIC SPINDLE ASSEMBLY CHECKPOINT PROTEIN MAD1"/>
    <property type="match status" value="1"/>
</dbReference>
<dbReference type="PANTHER" id="PTHR23168">
    <property type="entry name" value="MITOTIC SPINDLE ASSEMBLY CHECKPOINT PROTEIN MAD1 MITOTIC ARREST DEFICIENT-LIKE PROTEIN 1"/>
    <property type="match status" value="1"/>
</dbReference>
<evidence type="ECO:0000256" key="2">
    <source>
        <dbReference type="ARBA" id="ARBA00008029"/>
    </source>
</evidence>
<reference evidence="10 11" key="1">
    <citation type="submission" date="2024-07" db="EMBL/GenBank/DDBJ databases">
        <title>Draft sequence of the Neodothiora populina.</title>
        <authorList>
            <person name="Drown D.D."/>
            <person name="Schuette U.S."/>
            <person name="Buechlein A.B."/>
            <person name="Rusch D.R."/>
            <person name="Winton L.W."/>
            <person name="Adams G.A."/>
        </authorList>
    </citation>
    <scope>NUCLEOTIDE SEQUENCE [LARGE SCALE GENOMIC DNA]</scope>
    <source>
        <strain evidence="10 11">CPC 39397</strain>
    </source>
</reference>
<evidence type="ECO:0000256" key="3">
    <source>
        <dbReference type="ARBA" id="ARBA00022019"/>
    </source>
</evidence>
<keyword evidence="5" id="KW-0498">Mitosis</keyword>
<comment type="caution">
    <text evidence="10">The sequence shown here is derived from an EMBL/GenBank/DDBJ whole genome shotgun (WGS) entry which is preliminary data.</text>
</comment>
<keyword evidence="11" id="KW-1185">Reference proteome</keyword>
<evidence type="ECO:0000256" key="1">
    <source>
        <dbReference type="ARBA" id="ARBA00004123"/>
    </source>
</evidence>
<dbReference type="GeneID" id="95975350"/>
<keyword evidence="7" id="KW-0131">Cell cycle</keyword>
<evidence type="ECO:0000256" key="9">
    <source>
        <dbReference type="SAM" id="MobiDB-lite"/>
    </source>
</evidence>